<name>A0A918X973_9ACTN</name>
<reference evidence="2 3" key="1">
    <citation type="journal article" date="2014" name="Int. J. Syst. Evol. Microbiol.">
        <title>Complete genome sequence of Corynebacterium casei LMG S-19264T (=DSM 44701T), isolated from a smear-ripened cheese.</title>
        <authorList>
            <consortium name="US DOE Joint Genome Institute (JGI-PGF)"/>
            <person name="Walter F."/>
            <person name="Albersmeier A."/>
            <person name="Kalinowski J."/>
            <person name="Ruckert C."/>
        </authorList>
    </citation>
    <scope>NUCLEOTIDE SEQUENCE [LARGE SCALE GENOMIC DNA]</scope>
    <source>
        <strain evidence="2 3">KCTC 19473</strain>
    </source>
</reference>
<feature type="compositionally biased region" description="Basic and acidic residues" evidence="1">
    <location>
        <begin position="10"/>
        <end position="27"/>
    </location>
</feature>
<feature type="compositionally biased region" description="Basic and acidic residues" evidence="1">
    <location>
        <begin position="58"/>
        <end position="75"/>
    </location>
</feature>
<accession>A0A918X973</accession>
<evidence type="ECO:0000256" key="1">
    <source>
        <dbReference type="SAM" id="MobiDB-lite"/>
    </source>
</evidence>
<protein>
    <submittedName>
        <fullName evidence="2">Uncharacterized protein</fullName>
    </submittedName>
</protein>
<evidence type="ECO:0000313" key="2">
    <source>
        <dbReference type="EMBL" id="GHD18281.1"/>
    </source>
</evidence>
<evidence type="ECO:0000313" key="3">
    <source>
        <dbReference type="Proteomes" id="UP000654947"/>
    </source>
</evidence>
<dbReference type="EMBL" id="BMXL01000003">
    <property type="protein sequence ID" value="GHD18281.1"/>
    <property type="molecule type" value="Genomic_DNA"/>
</dbReference>
<dbReference type="Proteomes" id="UP000654947">
    <property type="component" value="Unassembled WGS sequence"/>
</dbReference>
<sequence>MAPVRVRGCAGDEARGNTDEQIRQAEARRRRNGPRKATFRRPITVRLRGKSCPAEGPDVPHGREKGSSREQERRPPQQADVGTKTRSAGRVAYRPVEAVGNGGLRRPSRVPRYIPSPGTPGTAELLGLSPTGHSYPPEMRKPCAKTDVGRVMTVPRVGIRLFNRAVNPPDLTGPATEGGQSATPFFRLLTEMGMQSQLGRH</sequence>
<comment type="caution">
    <text evidence="2">The sequence shown here is derived from an EMBL/GenBank/DDBJ whole genome shotgun (WGS) entry which is preliminary data.</text>
</comment>
<keyword evidence="3" id="KW-1185">Reference proteome</keyword>
<dbReference type="AlphaFoldDB" id="A0A918X973"/>
<proteinExistence type="predicted"/>
<organism evidence="2 3">
    <name type="scientific">Nocardiopsis kunsanensis</name>
    <dbReference type="NCBI Taxonomy" id="141693"/>
    <lineage>
        <taxon>Bacteria</taxon>
        <taxon>Bacillati</taxon>
        <taxon>Actinomycetota</taxon>
        <taxon>Actinomycetes</taxon>
        <taxon>Streptosporangiales</taxon>
        <taxon>Nocardiopsidaceae</taxon>
        <taxon>Nocardiopsis</taxon>
    </lineage>
</organism>
<gene>
    <name evidence="2" type="ORF">GCM10007147_08160</name>
</gene>
<feature type="region of interest" description="Disordered" evidence="1">
    <location>
        <begin position="1"/>
        <end position="123"/>
    </location>
</feature>
<feature type="compositionally biased region" description="Basic residues" evidence="1">
    <location>
        <begin position="28"/>
        <end position="39"/>
    </location>
</feature>